<name>A0A6B9XE61_9CAUD</name>
<gene>
    <name evidence="2" type="ORF">navn_40</name>
</gene>
<dbReference type="GO" id="GO:0008270">
    <property type="term" value="F:zinc ion binding"/>
    <property type="evidence" value="ECO:0007669"/>
    <property type="project" value="InterPro"/>
</dbReference>
<keyword evidence="3" id="KW-1185">Reference proteome</keyword>
<dbReference type="GO" id="GO:0003676">
    <property type="term" value="F:nucleic acid binding"/>
    <property type="evidence" value="ECO:0007669"/>
    <property type="project" value="InterPro"/>
</dbReference>
<dbReference type="InterPro" id="IPR003615">
    <property type="entry name" value="HNH_nuc"/>
</dbReference>
<dbReference type="CDD" id="cd00085">
    <property type="entry name" value="HNHc"/>
    <property type="match status" value="1"/>
</dbReference>
<dbReference type="EMBL" id="MN850642">
    <property type="protein sequence ID" value="QHR74940.1"/>
    <property type="molecule type" value="Genomic_DNA"/>
</dbReference>
<reference evidence="3" key="1">
    <citation type="submission" date="2019-12" db="EMBL/GenBank/DDBJ databases">
        <authorList>
            <person name="Olsen N.S."/>
            <person name="Junco L.M.F."/>
            <person name="Kot W."/>
            <person name="Hansen L.H."/>
        </authorList>
    </citation>
    <scope>NUCLEOTIDE SEQUENCE [LARGE SCALE GENOMIC DNA]</scope>
</reference>
<dbReference type="GO" id="GO:0004519">
    <property type="term" value="F:endonuclease activity"/>
    <property type="evidence" value="ECO:0007669"/>
    <property type="project" value="InterPro"/>
</dbReference>
<dbReference type="InterPro" id="IPR002711">
    <property type="entry name" value="HNH"/>
</dbReference>
<sequence>MHKCSRCGEEDPCKFYGHKKTICGKCHNEYTMNLGRQKRQYAVDKLGGKCINCGFDKWIVSLDIHHLDPKIKDSKFAQMRGWSLQRIDNEIKNCVLLCRNCHAAVHAGLLELP</sequence>
<accession>A0A6B9XE61</accession>
<evidence type="ECO:0000259" key="1">
    <source>
        <dbReference type="Pfam" id="PF01844"/>
    </source>
</evidence>
<dbReference type="Gene3D" id="1.10.30.50">
    <property type="match status" value="1"/>
</dbReference>
<feature type="domain" description="HNH" evidence="1">
    <location>
        <begin position="50"/>
        <end position="107"/>
    </location>
</feature>
<evidence type="ECO:0000313" key="3">
    <source>
        <dbReference type="Proteomes" id="UP000464637"/>
    </source>
</evidence>
<proteinExistence type="predicted"/>
<organism evidence="2 3">
    <name type="scientific">Escherichia phage navn</name>
    <dbReference type="NCBI Taxonomy" id="2696430"/>
    <lineage>
        <taxon>Viruses</taxon>
        <taxon>Duplodnaviria</taxon>
        <taxon>Heunggongvirae</taxon>
        <taxon>Uroviricota</taxon>
        <taxon>Caudoviricetes</taxon>
        <taxon>Vequintavirinae</taxon>
        <taxon>Vequintavirus</taxon>
        <taxon>Vequintavirus navn</taxon>
    </lineage>
</organism>
<protein>
    <recommendedName>
        <fullName evidence="1">HNH domain-containing protein</fullName>
    </recommendedName>
</protein>
<evidence type="ECO:0000313" key="2">
    <source>
        <dbReference type="EMBL" id="QHR74940.1"/>
    </source>
</evidence>
<dbReference type="Pfam" id="PF01844">
    <property type="entry name" value="HNH"/>
    <property type="match status" value="1"/>
</dbReference>
<dbReference type="Proteomes" id="UP000464637">
    <property type="component" value="Segment"/>
</dbReference>